<evidence type="ECO:0000256" key="2">
    <source>
        <dbReference type="ARBA" id="ARBA00022741"/>
    </source>
</evidence>
<dbReference type="GO" id="GO:0005886">
    <property type="term" value="C:plasma membrane"/>
    <property type="evidence" value="ECO:0007669"/>
    <property type="project" value="UniProtKB-SubCell"/>
</dbReference>
<reference evidence="4" key="1">
    <citation type="submission" date="2023-03" db="EMBL/GenBank/DDBJ databases">
        <title>Massive genome expansion in bonnet fungi (Mycena s.s.) driven by repeated elements and novel gene families across ecological guilds.</title>
        <authorList>
            <consortium name="Lawrence Berkeley National Laboratory"/>
            <person name="Harder C.B."/>
            <person name="Miyauchi S."/>
            <person name="Viragh M."/>
            <person name="Kuo A."/>
            <person name="Thoen E."/>
            <person name="Andreopoulos B."/>
            <person name="Lu D."/>
            <person name="Skrede I."/>
            <person name="Drula E."/>
            <person name="Henrissat B."/>
            <person name="Morin E."/>
            <person name="Kohler A."/>
            <person name="Barry K."/>
            <person name="LaButti K."/>
            <person name="Morin E."/>
            <person name="Salamov A."/>
            <person name="Lipzen A."/>
            <person name="Mereny Z."/>
            <person name="Hegedus B."/>
            <person name="Baldrian P."/>
            <person name="Stursova M."/>
            <person name="Weitz H."/>
            <person name="Taylor A."/>
            <person name="Grigoriev I.V."/>
            <person name="Nagy L.G."/>
            <person name="Martin F."/>
            <person name="Kauserud H."/>
        </authorList>
    </citation>
    <scope>NUCLEOTIDE SEQUENCE</scope>
    <source>
        <strain evidence="4">9144</strain>
    </source>
</reference>
<dbReference type="SMART" id="SM00175">
    <property type="entry name" value="RAB"/>
    <property type="match status" value="1"/>
</dbReference>
<name>A0AAD6YCC2_9AGAR</name>
<dbReference type="SUPFAM" id="SSF52540">
    <property type="entry name" value="P-loop containing nucleoside triphosphate hydrolases"/>
    <property type="match status" value="1"/>
</dbReference>
<evidence type="ECO:0000256" key="1">
    <source>
        <dbReference type="ARBA" id="ARBA00004342"/>
    </source>
</evidence>
<dbReference type="InterPro" id="IPR001806">
    <property type="entry name" value="Small_GTPase"/>
</dbReference>
<organism evidence="4 5">
    <name type="scientific">Mycena pura</name>
    <dbReference type="NCBI Taxonomy" id="153505"/>
    <lineage>
        <taxon>Eukaryota</taxon>
        <taxon>Fungi</taxon>
        <taxon>Dikarya</taxon>
        <taxon>Basidiomycota</taxon>
        <taxon>Agaricomycotina</taxon>
        <taxon>Agaricomycetes</taxon>
        <taxon>Agaricomycetidae</taxon>
        <taxon>Agaricales</taxon>
        <taxon>Marasmiineae</taxon>
        <taxon>Mycenaceae</taxon>
        <taxon>Mycena</taxon>
    </lineage>
</organism>
<dbReference type="SMART" id="SM00173">
    <property type="entry name" value="RAS"/>
    <property type="match status" value="1"/>
</dbReference>
<accession>A0AAD6YCC2</accession>
<dbReference type="EMBL" id="JARJCW010000043">
    <property type="protein sequence ID" value="KAJ7205418.1"/>
    <property type="molecule type" value="Genomic_DNA"/>
</dbReference>
<keyword evidence="2" id="KW-0547">Nucleotide-binding</keyword>
<sequence length="257" mass="28870">MVETSTKTIPHPVPGSGLYYSEDVAGSEKAAAPSIPREKNSGVSFQDAKPTREFNIAVIGGPSGIGKTALVERFVYDTYIERYDMTIEEDLHHRQILVADEVSLLNISDTAGLEEYKILLEFSMKEVDGVVLAFRRVSYPSLRSLVMFPGPNSLTDKYSLEEFETFRDKIYHIKGSRSVPIVAVGLKSDLSYEREVDAATIESLSTRLNIPFYEASAKLNWHVENVFEDLVRQLRLKYSSHPVVKRGKQQQGSCIIM</sequence>
<dbReference type="GO" id="GO:0007165">
    <property type="term" value="P:signal transduction"/>
    <property type="evidence" value="ECO:0007669"/>
    <property type="project" value="InterPro"/>
</dbReference>
<evidence type="ECO:0000313" key="5">
    <source>
        <dbReference type="Proteomes" id="UP001219525"/>
    </source>
</evidence>
<dbReference type="AlphaFoldDB" id="A0AAD6YCC2"/>
<comment type="caution">
    <text evidence="4">The sequence shown here is derived from an EMBL/GenBank/DDBJ whole genome shotgun (WGS) entry which is preliminary data.</text>
</comment>
<evidence type="ECO:0000256" key="3">
    <source>
        <dbReference type="ARBA" id="ARBA00023134"/>
    </source>
</evidence>
<keyword evidence="5" id="KW-1185">Reference proteome</keyword>
<dbReference type="PROSITE" id="PS51419">
    <property type="entry name" value="RAB"/>
    <property type="match status" value="1"/>
</dbReference>
<dbReference type="Gene3D" id="3.40.50.300">
    <property type="entry name" value="P-loop containing nucleotide triphosphate hydrolases"/>
    <property type="match status" value="2"/>
</dbReference>
<keyword evidence="4" id="KW-0378">Hydrolase</keyword>
<dbReference type="InterPro" id="IPR020849">
    <property type="entry name" value="Small_GTPase_Ras-type"/>
</dbReference>
<dbReference type="GO" id="GO:0005525">
    <property type="term" value="F:GTP binding"/>
    <property type="evidence" value="ECO:0007669"/>
    <property type="project" value="UniProtKB-KW"/>
</dbReference>
<gene>
    <name evidence="4" type="ORF">GGX14DRAFT_568752</name>
</gene>
<dbReference type="SMART" id="SM00174">
    <property type="entry name" value="RHO"/>
    <property type="match status" value="1"/>
</dbReference>
<dbReference type="Proteomes" id="UP001219525">
    <property type="component" value="Unassembled WGS sequence"/>
</dbReference>
<dbReference type="Pfam" id="PF00071">
    <property type="entry name" value="Ras"/>
    <property type="match status" value="1"/>
</dbReference>
<dbReference type="InterPro" id="IPR027417">
    <property type="entry name" value="P-loop_NTPase"/>
</dbReference>
<proteinExistence type="predicted"/>
<dbReference type="PROSITE" id="PS51421">
    <property type="entry name" value="RAS"/>
    <property type="match status" value="1"/>
</dbReference>
<dbReference type="PRINTS" id="PR00449">
    <property type="entry name" value="RASTRNSFRMNG"/>
</dbReference>
<comment type="subcellular location">
    <subcellularLocation>
        <location evidence="1">Cell membrane</location>
        <topology evidence="1">Lipid-anchor</topology>
        <orientation evidence="1">Cytoplasmic side</orientation>
    </subcellularLocation>
</comment>
<protein>
    <submittedName>
        <fullName evidence="4">P-loop containing nucleoside triphosphate hydrolase protein</fullName>
    </submittedName>
</protein>
<dbReference type="PANTHER" id="PTHR24070">
    <property type="entry name" value="RAS, DI-RAS, AND RHEB FAMILY MEMBERS OF SMALL GTPASE SUPERFAMILY"/>
    <property type="match status" value="1"/>
</dbReference>
<evidence type="ECO:0000313" key="4">
    <source>
        <dbReference type="EMBL" id="KAJ7205418.1"/>
    </source>
</evidence>
<keyword evidence="3" id="KW-0342">GTP-binding</keyword>
<dbReference type="GO" id="GO:0003924">
    <property type="term" value="F:GTPase activity"/>
    <property type="evidence" value="ECO:0007669"/>
    <property type="project" value="InterPro"/>
</dbReference>